<dbReference type="InterPro" id="IPR004323">
    <property type="entry name" value="Ion_tolerance_CutA"/>
</dbReference>
<evidence type="ECO:0008006" key="3">
    <source>
        <dbReference type="Google" id="ProtNLM"/>
    </source>
</evidence>
<sequence>MIIIQTTVDDDRKAKELINLLVETNKIACGTFHEIQSSYKWKEKLVEEQEFELSLYTKESLMREVVDVVTQTHSYQLPKITVLEPVYILPEYDDWVKKQTS</sequence>
<evidence type="ECO:0000256" key="1">
    <source>
        <dbReference type="ARBA" id="ARBA00010169"/>
    </source>
</evidence>
<dbReference type="PANTHER" id="PTHR23419">
    <property type="entry name" value="DIVALENT CATION TOLERANCE CUTA-RELATED"/>
    <property type="match status" value="1"/>
</dbReference>
<name>S5DVE2_9ACTN</name>
<dbReference type="Gene3D" id="3.30.70.120">
    <property type="match status" value="1"/>
</dbReference>
<dbReference type="GO" id="GO:0005507">
    <property type="term" value="F:copper ion binding"/>
    <property type="evidence" value="ECO:0007669"/>
    <property type="project" value="TreeGrafter"/>
</dbReference>
<accession>S5DVE2</accession>
<protein>
    <recommendedName>
        <fullName evidence="3">Periplasmic divalent cation tolerance protein</fullName>
    </recommendedName>
</protein>
<dbReference type="GO" id="GO:0010038">
    <property type="term" value="P:response to metal ion"/>
    <property type="evidence" value="ECO:0007669"/>
    <property type="project" value="InterPro"/>
</dbReference>
<dbReference type="EMBL" id="KC811115">
    <property type="protein sequence ID" value="AGQ18887.1"/>
    <property type="molecule type" value="Genomic_DNA"/>
</dbReference>
<dbReference type="Pfam" id="PF03091">
    <property type="entry name" value="CutA1"/>
    <property type="match status" value="1"/>
</dbReference>
<proteinExistence type="inferred from homology"/>
<reference evidence="2" key="1">
    <citation type="journal article" date="2013" name="Sci. Rep.">
        <title>Metagenomics uncovers a new group of low GC and ultra-small marine Actinobacteria.</title>
        <authorList>
            <person name="Ghai R."/>
            <person name="Mizuno C.M."/>
            <person name="Picazo A."/>
            <person name="Camacho A."/>
            <person name="Rodriguez-Valera F."/>
        </authorList>
    </citation>
    <scope>NUCLEOTIDE SEQUENCE</scope>
</reference>
<dbReference type="InterPro" id="IPR015867">
    <property type="entry name" value="N-reg_PII/ATP_PRibTrfase_C"/>
</dbReference>
<organism evidence="2">
    <name type="scientific">Candidatus Actinomarina minuta</name>
    <dbReference type="NCBI Taxonomy" id="1389454"/>
    <lineage>
        <taxon>Bacteria</taxon>
        <taxon>Bacillati</taxon>
        <taxon>Actinomycetota</taxon>
        <taxon>Actinomycetes</taxon>
        <taxon>Candidatus Actinomarinidae</taxon>
        <taxon>Candidatus Actinomarinales</taxon>
        <taxon>Candidatus Actinomarineae</taxon>
        <taxon>Candidatus Actinomarinaceae</taxon>
        <taxon>Candidatus Actinomarina</taxon>
    </lineage>
</organism>
<dbReference type="InterPro" id="IPR011322">
    <property type="entry name" value="N-reg_PII-like_a/b"/>
</dbReference>
<dbReference type="PANTHER" id="PTHR23419:SF8">
    <property type="entry name" value="FI09726P"/>
    <property type="match status" value="1"/>
</dbReference>
<comment type="similarity">
    <text evidence="1">Belongs to the CutA family.</text>
</comment>
<evidence type="ECO:0000313" key="2">
    <source>
        <dbReference type="EMBL" id="AGQ18887.1"/>
    </source>
</evidence>
<dbReference type="SUPFAM" id="SSF54913">
    <property type="entry name" value="GlnB-like"/>
    <property type="match status" value="1"/>
</dbReference>
<dbReference type="AlphaFoldDB" id="S5DVE2"/>